<dbReference type="Gene3D" id="1.10.10.460">
    <property type="entry name" value="Ribonuclease hii. Domain 2"/>
    <property type="match status" value="1"/>
</dbReference>
<dbReference type="PANTHER" id="PTHR10954:SF7">
    <property type="entry name" value="RIBONUCLEASE H2 SUBUNIT A"/>
    <property type="match status" value="1"/>
</dbReference>
<name>A0A1I8AYW3_MELHA</name>
<evidence type="ECO:0000256" key="8">
    <source>
        <dbReference type="ARBA" id="ARBA00022801"/>
    </source>
</evidence>
<dbReference type="InterPro" id="IPR024567">
    <property type="entry name" value="RNase_HII/HIII_dom"/>
</dbReference>
<dbReference type="PROSITE" id="PS51975">
    <property type="entry name" value="RNASE_H_2"/>
    <property type="match status" value="1"/>
</dbReference>
<reference evidence="14" key="1">
    <citation type="submission" date="2016-11" db="UniProtKB">
        <authorList>
            <consortium name="WormBaseParasite"/>
        </authorList>
    </citation>
    <scope>IDENTIFICATION</scope>
</reference>
<dbReference type="Gene3D" id="3.30.420.10">
    <property type="entry name" value="Ribonuclease H-like superfamily/Ribonuclease H"/>
    <property type="match status" value="1"/>
</dbReference>
<keyword evidence="8 11" id="KW-0378">Hydrolase</keyword>
<dbReference type="Proteomes" id="UP000095281">
    <property type="component" value="Unplaced"/>
</dbReference>
<comment type="cofactor">
    <cofactor evidence="3">
        <name>Mg(2+)</name>
        <dbReference type="ChEBI" id="CHEBI:18420"/>
    </cofactor>
</comment>
<comment type="function">
    <text evidence="9">Catalytic subunit of RNase HII, an endonuclease that specifically degrades the RNA of RNA:DNA hybrids. Participates in DNA replication, possibly by mediating the removal of lagging-strand Okazaki fragment RNA primers during DNA replication. Mediates the excision of single ribonucleotides from DNA:RNA duplexes.</text>
</comment>
<dbReference type="GO" id="GO:0004523">
    <property type="term" value="F:RNA-DNA hybrid ribonuclease activity"/>
    <property type="evidence" value="ECO:0007669"/>
    <property type="project" value="UniProtKB-EC"/>
</dbReference>
<evidence type="ECO:0000256" key="10">
    <source>
        <dbReference type="PROSITE-ProRule" id="PRU01319"/>
    </source>
</evidence>
<evidence type="ECO:0000256" key="9">
    <source>
        <dbReference type="ARBA" id="ARBA00024981"/>
    </source>
</evidence>
<dbReference type="InterPro" id="IPR023160">
    <property type="entry name" value="RNase_HII_hlx-loop-hlx_cap_dom"/>
</dbReference>
<evidence type="ECO:0000259" key="12">
    <source>
        <dbReference type="PROSITE" id="PS51975"/>
    </source>
</evidence>
<dbReference type="WBParaSite" id="MhA1_Contig110.frz3.gene16">
    <property type="protein sequence ID" value="MhA1_Contig110.frz3.gene16"/>
    <property type="gene ID" value="MhA1_Contig110.frz3.gene16"/>
</dbReference>
<evidence type="ECO:0000313" key="14">
    <source>
        <dbReference type="WBParaSite" id="MhA1_Contig110.frz3.gene16"/>
    </source>
</evidence>
<organism evidence="13 14">
    <name type="scientific">Meloidogyne hapla</name>
    <name type="common">Root-knot nematode worm</name>
    <dbReference type="NCBI Taxonomy" id="6305"/>
    <lineage>
        <taxon>Eukaryota</taxon>
        <taxon>Metazoa</taxon>
        <taxon>Ecdysozoa</taxon>
        <taxon>Nematoda</taxon>
        <taxon>Chromadorea</taxon>
        <taxon>Rhabditida</taxon>
        <taxon>Tylenchina</taxon>
        <taxon>Tylenchomorpha</taxon>
        <taxon>Tylenchoidea</taxon>
        <taxon>Meloidogynidae</taxon>
        <taxon>Meloidogyninae</taxon>
        <taxon>Meloidogyne</taxon>
    </lineage>
</organism>
<dbReference type="InterPro" id="IPR036397">
    <property type="entry name" value="RNaseH_sf"/>
</dbReference>
<evidence type="ECO:0000256" key="7">
    <source>
        <dbReference type="ARBA" id="ARBA00022759"/>
    </source>
</evidence>
<keyword evidence="6" id="KW-0479">Metal-binding</keyword>
<sequence length="191" mass="21490">MEKESFLDFENIDAANLMNFTTGAPCILGIDETGRGPVLGPMVYGCAIVFADKKEELKSLGAASIFAKVTRDRRVSNLQDSTSEIGSGYPSDPTTKCYISKNLNPLFGFPSLVRFSWQTIEKLIGAGAVKCLWNIQGTDDCLKQYTLVDIWTASKKVERKDEREQHLKHTTKLIRHRFFAERNIANMDVFE</sequence>
<dbReference type="GO" id="GO:0006298">
    <property type="term" value="P:mismatch repair"/>
    <property type="evidence" value="ECO:0007669"/>
    <property type="project" value="TreeGrafter"/>
</dbReference>
<protein>
    <recommendedName>
        <fullName evidence="11">Ribonuclease</fullName>
        <ecNumber evidence="11">3.1.26.4</ecNumber>
    </recommendedName>
</protein>
<keyword evidence="13" id="KW-1185">Reference proteome</keyword>
<dbReference type="PANTHER" id="PTHR10954">
    <property type="entry name" value="RIBONUCLEASE H2 SUBUNIT A"/>
    <property type="match status" value="1"/>
</dbReference>
<evidence type="ECO:0000256" key="5">
    <source>
        <dbReference type="ARBA" id="ARBA00022722"/>
    </source>
</evidence>
<comment type="similarity">
    <text evidence="4">Belongs to the RNase HII family. Eukaryotic subfamily.</text>
</comment>
<comment type="caution">
    <text evidence="10">Lacks conserved residue(s) required for the propagation of feature annotation.</text>
</comment>
<dbReference type="GO" id="GO:0032299">
    <property type="term" value="C:ribonuclease H2 complex"/>
    <property type="evidence" value="ECO:0007669"/>
    <property type="project" value="TreeGrafter"/>
</dbReference>
<dbReference type="AlphaFoldDB" id="A0A1I8AYW3"/>
<keyword evidence="5 11" id="KW-0540">Nuclease</keyword>
<dbReference type="GO" id="GO:0043137">
    <property type="term" value="P:DNA replication, removal of RNA primer"/>
    <property type="evidence" value="ECO:0007669"/>
    <property type="project" value="TreeGrafter"/>
</dbReference>
<evidence type="ECO:0000256" key="11">
    <source>
        <dbReference type="RuleBase" id="RU003515"/>
    </source>
</evidence>
<dbReference type="GO" id="GO:0046872">
    <property type="term" value="F:metal ion binding"/>
    <property type="evidence" value="ECO:0007669"/>
    <property type="project" value="UniProtKB-KW"/>
</dbReference>
<dbReference type="EC" id="3.1.26.4" evidence="11"/>
<evidence type="ECO:0000256" key="3">
    <source>
        <dbReference type="ARBA" id="ARBA00001946"/>
    </source>
</evidence>
<keyword evidence="7 11" id="KW-0255">Endonuclease</keyword>
<evidence type="ECO:0000256" key="2">
    <source>
        <dbReference type="ARBA" id="ARBA00001936"/>
    </source>
</evidence>
<dbReference type="FunFam" id="1.10.10.460:FF:000001">
    <property type="entry name" value="Ribonuclease"/>
    <property type="match status" value="1"/>
</dbReference>
<evidence type="ECO:0000256" key="1">
    <source>
        <dbReference type="ARBA" id="ARBA00000077"/>
    </source>
</evidence>
<dbReference type="InterPro" id="IPR012337">
    <property type="entry name" value="RNaseH-like_sf"/>
</dbReference>
<evidence type="ECO:0000313" key="13">
    <source>
        <dbReference type="Proteomes" id="UP000095281"/>
    </source>
</evidence>
<comment type="function">
    <text evidence="11">Endonuclease that specifically degrades the RNA of RNA-DNA hybrids.</text>
</comment>
<accession>A0A1I8AYW3</accession>
<proteinExistence type="inferred from homology"/>
<dbReference type="InterPro" id="IPR001352">
    <property type="entry name" value="RNase_HII/HIII"/>
</dbReference>
<feature type="domain" description="RNase H type-2" evidence="12">
    <location>
        <begin position="1"/>
        <end position="129"/>
    </location>
</feature>
<dbReference type="Pfam" id="PF01351">
    <property type="entry name" value="RNase_HII"/>
    <property type="match status" value="2"/>
</dbReference>
<comment type="cofactor">
    <cofactor evidence="2">
        <name>Mn(2+)</name>
        <dbReference type="ChEBI" id="CHEBI:29035"/>
    </cofactor>
</comment>
<evidence type="ECO:0000256" key="6">
    <source>
        <dbReference type="ARBA" id="ARBA00022723"/>
    </source>
</evidence>
<evidence type="ECO:0000256" key="4">
    <source>
        <dbReference type="ARBA" id="ARBA00007058"/>
    </source>
</evidence>
<dbReference type="GO" id="GO:0003723">
    <property type="term" value="F:RNA binding"/>
    <property type="evidence" value="ECO:0007669"/>
    <property type="project" value="UniProtKB-UniRule"/>
</dbReference>
<comment type="catalytic activity">
    <reaction evidence="1 11">
        <text>Endonucleolytic cleavage to 5'-phosphomonoester.</text>
        <dbReference type="EC" id="3.1.26.4"/>
    </reaction>
</comment>
<dbReference type="SUPFAM" id="SSF53098">
    <property type="entry name" value="Ribonuclease H-like"/>
    <property type="match status" value="1"/>
</dbReference>